<dbReference type="OrthoDB" id="3872827at2"/>
<protein>
    <recommendedName>
        <fullName evidence="4">Heparin-binding hemagglutinin</fullName>
    </recommendedName>
</protein>
<dbReference type="KEGG" id="srn:A4G23_02498"/>
<proteinExistence type="predicted"/>
<feature type="region of interest" description="Disordered" evidence="1">
    <location>
        <begin position="134"/>
        <end position="192"/>
    </location>
</feature>
<evidence type="ECO:0008006" key="4">
    <source>
        <dbReference type="Google" id="ProtNLM"/>
    </source>
</evidence>
<evidence type="ECO:0000313" key="3">
    <source>
        <dbReference type="Proteomes" id="UP000095349"/>
    </source>
</evidence>
<accession>A0A1D8G2J2</accession>
<dbReference type="EMBL" id="CP017316">
    <property type="protein sequence ID" value="AOT59655.1"/>
    <property type="molecule type" value="Genomic_DNA"/>
</dbReference>
<evidence type="ECO:0000313" key="2">
    <source>
        <dbReference type="EMBL" id="AOT59655.1"/>
    </source>
</evidence>
<sequence>MAIKDELRTPLYFAAGTADLAVQQARRIAAEAPSRLDAVRNTDPKAVQEKVAAQAKEAQATIQTRFAELVGGLDTDLKKLGETAQDLALRGVGVAAEYAVRARETYEKVAEHGEQAVKAWRGEAAEEITEIAIAVEPDPSPAATPKDAAPAASAKRDETPDAAAQDGTPDAAEDAEGAAEPKGSARGAAGDR</sequence>
<dbReference type="RefSeq" id="WP_031130278.1">
    <property type="nucleotide sequence ID" value="NZ_CP017316.1"/>
</dbReference>
<dbReference type="PATRIC" id="fig|285473.5.peg.2619"/>
<evidence type="ECO:0000256" key="1">
    <source>
        <dbReference type="SAM" id="MobiDB-lite"/>
    </source>
</evidence>
<name>A0A1D8G2J2_9ACTN</name>
<feature type="compositionally biased region" description="Low complexity" evidence="1">
    <location>
        <begin position="141"/>
        <end position="153"/>
    </location>
</feature>
<keyword evidence="3" id="KW-1185">Reference proteome</keyword>
<dbReference type="Proteomes" id="UP000095349">
    <property type="component" value="Chromosome"/>
</dbReference>
<dbReference type="STRING" id="285473.A4G23_02498"/>
<organism evidence="2 3">
    <name type="scientific">Streptomyces rubrolavendulae</name>
    <dbReference type="NCBI Taxonomy" id="285473"/>
    <lineage>
        <taxon>Bacteria</taxon>
        <taxon>Bacillati</taxon>
        <taxon>Actinomycetota</taxon>
        <taxon>Actinomycetes</taxon>
        <taxon>Kitasatosporales</taxon>
        <taxon>Streptomycetaceae</taxon>
        <taxon>Streptomyces</taxon>
    </lineage>
</organism>
<reference evidence="2 3" key="1">
    <citation type="submission" date="2016-09" db="EMBL/GenBank/DDBJ databases">
        <title>Streptomyces rubrolavendulae MJM4426 Genome sequencing and assembly.</title>
        <authorList>
            <person name="Kim J.-G."/>
        </authorList>
    </citation>
    <scope>NUCLEOTIDE SEQUENCE [LARGE SCALE GENOMIC DNA]</scope>
    <source>
        <strain evidence="2 3">MJM4426</strain>
    </source>
</reference>
<dbReference type="AlphaFoldDB" id="A0A1D8G2J2"/>
<gene>
    <name evidence="2" type="ORF">A4G23_02498</name>
</gene>
<dbReference type="GeneID" id="91404036"/>